<evidence type="ECO:0000313" key="1">
    <source>
        <dbReference type="EMBL" id="GIY13330.1"/>
    </source>
</evidence>
<dbReference type="Proteomes" id="UP001054837">
    <property type="component" value="Unassembled WGS sequence"/>
</dbReference>
<proteinExistence type="predicted"/>
<dbReference type="AlphaFoldDB" id="A0AAV4QVQ2"/>
<organism evidence="1 2">
    <name type="scientific">Caerostris darwini</name>
    <dbReference type="NCBI Taxonomy" id="1538125"/>
    <lineage>
        <taxon>Eukaryota</taxon>
        <taxon>Metazoa</taxon>
        <taxon>Ecdysozoa</taxon>
        <taxon>Arthropoda</taxon>
        <taxon>Chelicerata</taxon>
        <taxon>Arachnida</taxon>
        <taxon>Araneae</taxon>
        <taxon>Araneomorphae</taxon>
        <taxon>Entelegynae</taxon>
        <taxon>Araneoidea</taxon>
        <taxon>Araneidae</taxon>
        <taxon>Caerostris</taxon>
    </lineage>
</organism>
<dbReference type="EMBL" id="BPLQ01005209">
    <property type="protein sequence ID" value="GIY13330.1"/>
    <property type="molecule type" value="Genomic_DNA"/>
</dbReference>
<evidence type="ECO:0000313" key="2">
    <source>
        <dbReference type="Proteomes" id="UP001054837"/>
    </source>
</evidence>
<protein>
    <submittedName>
        <fullName evidence="1">Uncharacterized protein</fullName>
    </submittedName>
</protein>
<accession>A0AAV4QVQ2</accession>
<gene>
    <name evidence="1" type="ORF">CDAR_67151</name>
</gene>
<keyword evidence="2" id="KW-1185">Reference proteome</keyword>
<name>A0AAV4QVQ2_9ARAC</name>
<comment type="caution">
    <text evidence="1">The sequence shown here is derived from an EMBL/GenBank/DDBJ whole genome shotgun (WGS) entry which is preliminary data.</text>
</comment>
<sequence>MKTHCLPWVGNERTLSFSSCQRKHIVFLELGTKEHCLSRVVNENTLSSLGCQRKHVVFLGLSMKVTTLGNPSYSVRLRSALTDIVNILTT</sequence>
<reference evidence="1 2" key="1">
    <citation type="submission" date="2021-06" db="EMBL/GenBank/DDBJ databases">
        <title>Caerostris darwini draft genome.</title>
        <authorList>
            <person name="Kono N."/>
            <person name="Arakawa K."/>
        </authorList>
    </citation>
    <scope>NUCLEOTIDE SEQUENCE [LARGE SCALE GENOMIC DNA]</scope>
</reference>